<evidence type="ECO:0000313" key="2">
    <source>
        <dbReference type="EMBL" id="KAI1692689.1"/>
    </source>
</evidence>
<feature type="region of interest" description="Disordered" evidence="1">
    <location>
        <begin position="123"/>
        <end position="152"/>
    </location>
</feature>
<gene>
    <name evidence="2" type="ORF">DdX_21128</name>
</gene>
<accession>A0AAD4QW00</accession>
<dbReference type="Proteomes" id="UP001201812">
    <property type="component" value="Unassembled WGS sequence"/>
</dbReference>
<protein>
    <submittedName>
        <fullName evidence="2">Uncharacterized protein</fullName>
    </submittedName>
</protein>
<comment type="caution">
    <text evidence="2">The sequence shown here is derived from an EMBL/GenBank/DDBJ whole genome shotgun (WGS) entry which is preliminary data.</text>
</comment>
<organism evidence="2 3">
    <name type="scientific">Ditylenchus destructor</name>
    <dbReference type="NCBI Taxonomy" id="166010"/>
    <lineage>
        <taxon>Eukaryota</taxon>
        <taxon>Metazoa</taxon>
        <taxon>Ecdysozoa</taxon>
        <taxon>Nematoda</taxon>
        <taxon>Chromadorea</taxon>
        <taxon>Rhabditida</taxon>
        <taxon>Tylenchina</taxon>
        <taxon>Tylenchomorpha</taxon>
        <taxon>Sphaerularioidea</taxon>
        <taxon>Anguinidae</taxon>
        <taxon>Anguininae</taxon>
        <taxon>Ditylenchus</taxon>
    </lineage>
</organism>
<evidence type="ECO:0000313" key="3">
    <source>
        <dbReference type="Proteomes" id="UP001201812"/>
    </source>
</evidence>
<sequence length="152" mass="17288">MHIRRLLARGLVASWVVDRKGGDAEVGPLLQDAFLQRFVREAVEVDLHVGHRVAQLRDRQGHQRLPDARARENAQQGAPPQREIVREAADALHAAIDLLDFQIQAPRLRRRMQAALHPFEQQEAEPALGMRKQRLTAEWKRGAGVPRRSPSR</sequence>
<feature type="region of interest" description="Disordered" evidence="1">
    <location>
        <begin position="59"/>
        <end position="81"/>
    </location>
</feature>
<evidence type="ECO:0000256" key="1">
    <source>
        <dbReference type="SAM" id="MobiDB-lite"/>
    </source>
</evidence>
<keyword evidence="3" id="KW-1185">Reference proteome</keyword>
<proteinExistence type="predicted"/>
<dbReference type="AlphaFoldDB" id="A0AAD4QW00"/>
<dbReference type="EMBL" id="JAKKPZ010000729">
    <property type="protein sequence ID" value="KAI1692689.1"/>
    <property type="molecule type" value="Genomic_DNA"/>
</dbReference>
<name>A0AAD4QW00_9BILA</name>
<reference evidence="2" key="1">
    <citation type="submission" date="2022-01" db="EMBL/GenBank/DDBJ databases">
        <title>Genome Sequence Resource for Two Populations of Ditylenchus destructor, the Migratory Endoparasitic Phytonematode.</title>
        <authorList>
            <person name="Zhang H."/>
            <person name="Lin R."/>
            <person name="Xie B."/>
        </authorList>
    </citation>
    <scope>NUCLEOTIDE SEQUENCE</scope>
    <source>
        <strain evidence="2">BazhouSP</strain>
    </source>
</reference>
<feature type="compositionally biased region" description="Basic and acidic residues" evidence="1">
    <location>
        <begin position="59"/>
        <end position="72"/>
    </location>
</feature>